<name>A0ABD1NU64_9LAMI</name>
<dbReference type="PANTHER" id="PTHR15140:SF37">
    <property type="entry name" value="UBIQUITIN-LIKE DOMAIN-CONTAINING PROTEIN"/>
    <property type="match status" value="1"/>
</dbReference>
<dbReference type="PANTHER" id="PTHR15140">
    <property type="entry name" value="TUBULIN-SPECIFIC CHAPERONE E"/>
    <property type="match status" value="1"/>
</dbReference>
<reference evidence="2" key="1">
    <citation type="submission" date="2024-07" db="EMBL/GenBank/DDBJ databases">
        <title>Two chromosome-level genome assemblies of Korean endemic species Abeliophyllum distichum and Forsythia ovata (Oleaceae).</title>
        <authorList>
            <person name="Jang H."/>
        </authorList>
    </citation>
    <scope>NUCLEOTIDE SEQUENCE [LARGE SCALE GENOMIC DNA]</scope>
</reference>
<protein>
    <submittedName>
        <fullName evidence="1">Late blight resistance protein-like protein R1B-16</fullName>
    </submittedName>
</protein>
<gene>
    <name evidence="1" type="ORF">Fot_57740</name>
</gene>
<organism evidence="1 2">
    <name type="scientific">Forsythia ovata</name>
    <dbReference type="NCBI Taxonomy" id="205694"/>
    <lineage>
        <taxon>Eukaryota</taxon>
        <taxon>Viridiplantae</taxon>
        <taxon>Streptophyta</taxon>
        <taxon>Embryophyta</taxon>
        <taxon>Tracheophyta</taxon>
        <taxon>Spermatophyta</taxon>
        <taxon>Magnoliopsida</taxon>
        <taxon>eudicotyledons</taxon>
        <taxon>Gunneridae</taxon>
        <taxon>Pentapetalae</taxon>
        <taxon>asterids</taxon>
        <taxon>lamiids</taxon>
        <taxon>Lamiales</taxon>
        <taxon>Oleaceae</taxon>
        <taxon>Forsythieae</taxon>
        <taxon>Forsythia</taxon>
    </lineage>
</organism>
<dbReference type="AlphaFoldDB" id="A0ABD1NU64"/>
<evidence type="ECO:0000313" key="1">
    <source>
        <dbReference type="EMBL" id="KAL2455157.1"/>
    </source>
</evidence>
<sequence>MELVKVLDLSTEWSKGTKMEKMELLRFLRTSAMPSSIRICRNLEYLFMDTMKKGELPNLIFKMVKLRRVHFKGKVSWREREIIDDSFQINNLEAFSTFLIKDENDMKILRCSPFLRILKCKFVSVGNSANPNYYPTLNFLNHLEFLSIISNLINLPLNLRKLTLTKLKLNSIEMKMIGELHKLKVLKLESASIEDNEWNPNEGEFQLLRFLKLHNMGVELNVSSDHFPRLEQLVLRRFRTAIPSSLGDIPTLVKIEVKWCTNEVEESALKILEEQQDNGNGLLKVKIVGLNKLVTLMAQFLAWSNLFINPPETNYSWHFGSSPISYSEK</sequence>
<dbReference type="Proteomes" id="UP001604277">
    <property type="component" value="Unassembled WGS sequence"/>
</dbReference>
<evidence type="ECO:0000313" key="2">
    <source>
        <dbReference type="Proteomes" id="UP001604277"/>
    </source>
</evidence>
<comment type="caution">
    <text evidence="1">The sequence shown here is derived from an EMBL/GenBank/DDBJ whole genome shotgun (WGS) entry which is preliminary data.</text>
</comment>
<accession>A0ABD1NU64</accession>
<dbReference type="EMBL" id="JBFOLJ010000133">
    <property type="protein sequence ID" value="KAL2455157.1"/>
    <property type="molecule type" value="Genomic_DNA"/>
</dbReference>
<dbReference type="Gene3D" id="3.80.10.10">
    <property type="entry name" value="Ribonuclease Inhibitor"/>
    <property type="match status" value="1"/>
</dbReference>
<keyword evidence="2" id="KW-1185">Reference proteome</keyword>
<dbReference type="SUPFAM" id="SSF52058">
    <property type="entry name" value="L domain-like"/>
    <property type="match status" value="1"/>
</dbReference>
<dbReference type="InterPro" id="IPR032675">
    <property type="entry name" value="LRR_dom_sf"/>
</dbReference>
<proteinExistence type="predicted"/>